<sequence length="248" mass="28640">MGPLTLENFMFHKTSSPDLPNFPHTLARPKKWTQRSDYGGISDDMVWQEVMHDLRKHYIADANKAQVLHLMRISRLPLVKWRYPDDHVFTKKNPGCGLCDKAIIQDLHEHIFCCKWRSSSFHVDQDEDSRQWTLLKDWIFTESKCGVLPLFPQGHVEQWTPPETSTSQNTQNIWRGIGYWDLEMGKIPPVPQGTTPPWDMSNRVLLQFLKEAPDVFFDDGPTAGTSTIGEVRHNSKRKRGAEATERTA</sequence>
<dbReference type="VEuPathDB" id="FungiDB:YALI0_C19888g"/>
<dbReference type="Proteomes" id="UP000182444">
    <property type="component" value="Chromosome 1F"/>
</dbReference>
<dbReference type="EMBL" id="CP017558">
    <property type="protein sequence ID" value="AOW06612.1"/>
    <property type="molecule type" value="Genomic_DNA"/>
</dbReference>
<dbReference type="RefSeq" id="XP_068139346.1">
    <property type="nucleotide sequence ID" value="XM_068283245.1"/>
</dbReference>
<gene>
    <name evidence="2" type="ORF">YALI1_F05543t</name>
</gene>
<protein>
    <submittedName>
        <fullName evidence="2">Uncharacterized protein</fullName>
    </submittedName>
</protein>
<organism evidence="2 3">
    <name type="scientific">Yarrowia lipolytica</name>
    <name type="common">Candida lipolytica</name>
    <dbReference type="NCBI Taxonomy" id="4952"/>
    <lineage>
        <taxon>Eukaryota</taxon>
        <taxon>Fungi</taxon>
        <taxon>Dikarya</taxon>
        <taxon>Ascomycota</taxon>
        <taxon>Saccharomycotina</taxon>
        <taxon>Dipodascomycetes</taxon>
        <taxon>Dipodascales</taxon>
        <taxon>Dipodascales incertae sedis</taxon>
        <taxon>Yarrowia</taxon>
    </lineage>
</organism>
<accession>A0A1D8NLU3</accession>
<dbReference type="GeneID" id="94583836"/>
<feature type="region of interest" description="Disordered" evidence="1">
    <location>
        <begin position="220"/>
        <end position="248"/>
    </location>
</feature>
<dbReference type="VEuPathDB" id="FungiDB:YALI1_F05543t"/>
<dbReference type="AlphaFoldDB" id="A0A1D8NLU3"/>
<reference evidence="2 3" key="1">
    <citation type="journal article" date="2016" name="PLoS ONE">
        <title>Sequence Assembly of Yarrowia lipolytica Strain W29/CLIB89 Shows Transposable Element Diversity.</title>
        <authorList>
            <person name="Magnan C."/>
            <person name="Yu J."/>
            <person name="Chang I."/>
            <person name="Jahn E."/>
            <person name="Kanomata Y."/>
            <person name="Wu J."/>
            <person name="Zeller M."/>
            <person name="Oakes M."/>
            <person name="Baldi P."/>
            <person name="Sandmeyer S."/>
        </authorList>
    </citation>
    <scope>NUCLEOTIDE SEQUENCE [LARGE SCALE GENOMIC DNA]</scope>
    <source>
        <strain evidence="3">CLIB89(W29)</strain>
    </source>
</reference>
<name>A0A1D8NLU3_YARLL</name>
<evidence type="ECO:0000313" key="3">
    <source>
        <dbReference type="Proteomes" id="UP000182444"/>
    </source>
</evidence>
<evidence type="ECO:0000256" key="1">
    <source>
        <dbReference type="SAM" id="MobiDB-lite"/>
    </source>
</evidence>
<evidence type="ECO:0000313" key="2">
    <source>
        <dbReference type="EMBL" id="AOW06612.1"/>
    </source>
</evidence>
<proteinExistence type="predicted"/>